<proteinExistence type="predicted"/>
<feature type="signal peptide" evidence="2">
    <location>
        <begin position="1"/>
        <end position="17"/>
    </location>
</feature>
<keyword evidence="1" id="KW-0472">Membrane</keyword>
<name>A0A2A3YNV0_9MICO</name>
<dbReference type="Gene3D" id="1.20.144.10">
    <property type="entry name" value="Phosphatidic acid phosphatase type 2/haloperoxidase"/>
    <property type="match status" value="1"/>
</dbReference>
<feature type="domain" description="Phosphatidic acid phosphatase type 2/haloperoxidase" evidence="3">
    <location>
        <begin position="77"/>
        <end position="183"/>
    </location>
</feature>
<keyword evidence="2" id="KW-0732">Signal</keyword>
<feature type="transmembrane region" description="Helical" evidence="1">
    <location>
        <begin position="233"/>
        <end position="259"/>
    </location>
</feature>
<dbReference type="AlphaFoldDB" id="A0A2A3YNV0"/>
<feature type="chain" id="PRO_5039112235" evidence="2">
    <location>
        <begin position="18"/>
        <end position="307"/>
    </location>
</feature>
<dbReference type="OrthoDB" id="3240395at2"/>
<feature type="transmembrane region" description="Helical" evidence="1">
    <location>
        <begin position="77"/>
        <end position="95"/>
    </location>
</feature>
<dbReference type="SMART" id="SM00014">
    <property type="entry name" value="acidPPc"/>
    <property type="match status" value="1"/>
</dbReference>
<keyword evidence="1" id="KW-1133">Transmembrane helix</keyword>
<feature type="transmembrane region" description="Helical" evidence="1">
    <location>
        <begin position="168"/>
        <end position="188"/>
    </location>
</feature>
<dbReference type="Pfam" id="PF01569">
    <property type="entry name" value="PAP2"/>
    <property type="match status" value="1"/>
</dbReference>
<feature type="transmembrane region" description="Helical" evidence="1">
    <location>
        <begin position="271"/>
        <end position="292"/>
    </location>
</feature>
<evidence type="ECO:0000256" key="1">
    <source>
        <dbReference type="SAM" id="Phobius"/>
    </source>
</evidence>
<feature type="transmembrane region" description="Helical" evidence="1">
    <location>
        <begin position="141"/>
        <end position="162"/>
    </location>
</feature>
<feature type="transmembrane region" description="Helical" evidence="1">
    <location>
        <begin position="115"/>
        <end position="134"/>
    </location>
</feature>
<sequence length="307" mass="30964">MLAAAVCAAITALLAQASVNTAKGQRLDQLIFSGAQADDGALTRYAEVAVGTVSVPVMAVLLGIALVLVLVRREFSLLLPLALLVAGANLTTQVLKHLVVVRDVLGPGIDITPNSFPSGHTTLAAASMVAVVLASGRAKVLLAPIGALWAAAAGIGTLVVGWHRPSDAIGAIVIVAAWTFLVLALDALGSRRRFARAQALAGTGRGRRRLGAPASDAPAVLTPPRTGAATTAVAVLLGVVGLGALALGAAGIVGLQLPLDLQDPAQQSTSFLATAALIAGGTASWMALVLILRTPTSHRSRAAERVP</sequence>
<comment type="caution">
    <text evidence="4">The sequence shown here is derived from an EMBL/GenBank/DDBJ whole genome shotgun (WGS) entry which is preliminary data.</text>
</comment>
<keyword evidence="1" id="KW-0812">Transmembrane</keyword>
<protein>
    <submittedName>
        <fullName evidence="4">Phosphatidic acid phosphatase</fullName>
    </submittedName>
</protein>
<keyword evidence="5" id="KW-1185">Reference proteome</keyword>
<gene>
    <name evidence="4" type="ORF">CIK66_01430</name>
</gene>
<dbReference type="InterPro" id="IPR000326">
    <property type="entry name" value="PAP2/HPO"/>
</dbReference>
<accession>A0A2A3YNV0</accession>
<evidence type="ECO:0000313" key="5">
    <source>
        <dbReference type="Proteomes" id="UP000218598"/>
    </source>
</evidence>
<evidence type="ECO:0000259" key="3">
    <source>
        <dbReference type="SMART" id="SM00014"/>
    </source>
</evidence>
<organism evidence="4 5">
    <name type="scientific">Brachybacterium alimentarium</name>
    <dbReference type="NCBI Taxonomy" id="47845"/>
    <lineage>
        <taxon>Bacteria</taxon>
        <taxon>Bacillati</taxon>
        <taxon>Actinomycetota</taxon>
        <taxon>Actinomycetes</taxon>
        <taxon>Micrococcales</taxon>
        <taxon>Dermabacteraceae</taxon>
        <taxon>Brachybacterium</taxon>
    </lineage>
</organism>
<evidence type="ECO:0000313" key="4">
    <source>
        <dbReference type="EMBL" id="PCC40963.1"/>
    </source>
</evidence>
<feature type="transmembrane region" description="Helical" evidence="1">
    <location>
        <begin position="48"/>
        <end position="70"/>
    </location>
</feature>
<dbReference type="InterPro" id="IPR036938">
    <property type="entry name" value="PAP2/HPO_sf"/>
</dbReference>
<dbReference type="SUPFAM" id="SSF48317">
    <property type="entry name" value="Acid phosphatase/Vanadium-dependent haloperoxidase"/>
    <property type="match status" value="1"/>
</dbReference>
<dbReference type="Proteomes" id="UP000218598">
    <property type="component" value="Unassembled WGS sequence"/>
</dbReference>
<reference evidence="4 5" key="1">
    <citation type="journal article" date="2017" name="Elife">
        <title>Extensive horizontal gene transfer in cheese-associated bacteria.</title>
        <authorList>
            <person name="Bonham K.S."/>
            <person name="Wolfe B.E."/>
            <person name="Dutton R.J."/>
        </authorList>
    </citation>
    <scope>NUCLEOTIDE SEQUENCE [LARGE SCALE GENOMIC DNA]</scope>
    <source>
        <strain evidence="4 5">341_9</strain>
    </source>
</reference>
<dbReference type="EMBL" id="NRGR01000004">
    <property type="protein sequence ID" value="PCC40963.1"/>
    <property type="molecule type" value="Genomic_DNA"/>
</dbReference>
<evidence type="ECO:0000256" key="2">
    <source>
        <dbReference type="SAM" id="SignalP"/>
    </source>
</evidence>